<dbReference type="InterPro" id="IPR035647">
    <property type="entry name" value="EFG_III/V"/>
</dbReference>
<evidence type="ECO:0000313" key="2">
    <source>
        <dbReference type="Proteomes" id="UP001162640"/>
    </source>
</evidence>
<accession>A0A9W7E2E4</accession>
<dbReference type="AlphaFoldDB" id="A0A9W7E2E4"/>
<reference evidence="2" key="1">
    <citation type="journal article" date="2023" name="Commun. Biol.">
        <title>Genome analysis of Parmales, the sister group of diatoms, reveals the evolutionary specialization of diatoms from phago-mixotrophs to photoautotrophs.</title>
        <authorList>
            <person name="Ban H."/>
            <person name="Sato S."/>
            <person name="Yoshikawa S."/>
            <person name="Yamada K."/>
            <person name="Nakamura Y."/>
            <person name="Ichinomiya M."/>
            <person name="Sato N."/>
            <person name="Blanc-Mathieu R."/>
            <person name="Endo H."/>
            <person name="Kuwata A."/>
            <person name="Ogata H."/>
        </authorList>
    </citation>
    <scope>NUCLEOTIDE SEQUENCE [LARGE SCALE GENOMIC DNA]</scope>
</reference>
<sequence length="99" mass="10980">MRSSQVGYLYGSIKDVLDARVGDTITLSSEFKKSQLPEFKNIEPLEGYAESVPMMYAGLFPVDADDYENLRDSLGKLRLNDASLTYEPESSGALGFGFR</sequence>
<dbReference type="Proteomes" id="UP001162640">
    <property type="component" value="Unassembled WGS sequence"/>
</dbReference>
<evidence type="ECO:0000313" key="1">
    <source>
        <dbReference type="EMBL" id="GMH63722.1"/>
    </source>
</evidence>
<dbReference type="PANTHER" id="PTHR43512">
    <property type="entry name" value="TRANSLATION FACTOR GUF1-RELATED"/>
    <property type="match status" value="1"/>
</dbReference>
<comment type="caution">
    <text evidence="1">The sequence shown here is derived from an EMBL/GenBank/DDBJ whole genome shotgun (WGS) entry which is preliminary data.</text>
</comment>
<protein>
    <submittedName>
        <fullName evidence="1">Uncharacterized protein</fullName>
    </submittedName>
</protein>
<dbReference type="GO" id="GO:0045727">
    <property type="term" value="P:positive regulation of translation"/>
    <property type="evidence" value="ECO:0007669"/>
    <property type="project" value="TreeGrafter"/>
</dbReference>
<proteinExistence type="predicted"/>
<dbReference type="Gene3D" id="3.30.70.870">
    <property type="entry name" value="Elongation Factor G (Translational Gtpase), domain 3"/>
    <property type="match status" value="1"/>
</dbReference>
<name>A0A9W7E2E4_9STRA</name>
<gene>
    <name evidence="1" type="ORF">TL16_g03789</name>
</gene>
<dbReference type="Gene3D" id="2.40.30.10">
    <property type="entry name" value="Translation factors"/>
    <property type="match status" value="1"/>
</dbReference>
<dbReference type="PANTHER" id="PTHR43512:SF4">
    <property type="entry name" value="TRANSLATION FACTOR GUF1 HOMOLOG, CHLOROPLASTIC"/>
    <property type="match status" value="1"/>
</dbReference>
<dbReference type="InterPro" id="IPR006297">
    <property type="entry name" value="EF-4"/>
</dbReference>
<dbReference type="EMBL" id="BLQM01000101">
    <property type="protein sequence ID" value="GMH63722.1"/>
    <property type="molecule type" value="Genomic_DNA"/>
</dbReference>
<dbReference type="GO" id="GO:0005525">
    <property type="term" value="F:GTP binding"/>
    <property type="evidence" value="ECO:0007669"/>
    <property type="project" value="InterPro"/>
</dbReference>
<organism evidence="1 2">
    <name type="scientific">Triparma laevis f. inornata</name>
    <dbReference type="NCBI Taxonomy" id="1714386"/>
    <lineage>
        <taxon>Eukaryota</taxon>
        <taxon>Sar</taxon>
        <taxon>Stramenopiles</taxon>
        <taxon>Ochrophyta</taxon>
        <taxon>Bolidophyceae</taxon>
        <taxon>Parmales</taxon>
        <taxon>Triparmaceae</taxon>
        <taxon>Triparma</taxon>
    </lineage>
</organism>
<dbReference type="SUPFAM" id="SSF54980">
    <property type="entry name" value="EF-G C-terminal domain-like"/>
    <property type="match status" value="1"/>
</dbReference>
<dbReference type="GO" id="GO:0043022">
    <property type="term" value="F:ribosome binding"/>
    <property type="evidence" value="ECO:0007669"/>
    <property type="project" value="TreeGrafter"/>
</dbReference>